<dbReference type="Proteomes" id="UP000319732">
    <property type="component" value="Unassembled WGS sequence"/>
</dbReference>
<sequence>MNYYLETSAGEASVRYELSSSKTLVVQARAGEQYRVVSSHGERPDNVVAVRTDADLEVRLDNGVNLIIDDYYVVCRNNFCGISLSEEGKPLSANEEANTPFSGDNTIVYSHGSLEGIVLLDLLGAGFVHEPQDQPTPLALSTVDDTIDGIPQGEAGGISALGMMSLAGAGLGLIAASASSGGDSPASPTEPRNKEAPVFTSGSGEAMVEISVDEGEVAVYRAEATDADSDILTYSLSGTDAALFNLDANTGELTFKEAPDYESLGINHTYDISITARDRDGLSANQDVIISVSDVNEAPAFTSDTTAAVNENQTAAYTAVATDPDGGALTYTLGGADAGLFNLDANTGELTFKDAPDYESLGINHTYDISITARDNDGLSANQDVIISVSNVNEAPAFTSDTTAAVNENQTAAYTAVATDPDGGALTYTLGGADAGLFNLDANTGELTFINAPDFENLGSNHPYNISITATDNDGLSASQDITISVNDVNEGPVPVFTSGTTATVNENQTAAYTAEVADPDGAMLTYSLSGTDASLFNIDENTGVVSFKNVPDYENPDDANGNNVYEIAVTATDSNDLSTSQGVTISVNDTNEAIALSELQLDNNDLGFVIRDEGSRKFRILNLSNAGDFNGDGLDDLIIGTPLASNNGKQTNGAAHVIFGKADGGIVDLSVSGIENNDNNSLGIDIDGFLHNNQAGGASVSNAGDVNGDGIDDILIGSSTATQGVPGVGYVIYGGSGLSDIDVSKIEDGSRKDLGFVVKGTTSDEFAARHIRGGGDVNGDGFDDLYISTSHNTNSYVVFGGRDLPNIDISEIVSGNNGIVVRGPNDNNRSGNIVGDINGDGLDDMAFSEARAFQGKLIRDIHVVYGHKNLSDIDLSEIPHRTTENKQGFAINHLRSARFDAAGDVNGDGFDDLIISEERANTPNGYQSGVSYVVFGGRNLSNMDLDHIERGIGGFAIYGAGENDRSGRQVRSIGDINGDGLGDLILANSEHGSSKPAKSIDHYVIYGKTDTDTVELTDIAQGVGGFVINAPNFGGGHGMDVSHAGDVNGDGFDDLVIGSTPLDPGDANPTPIPGITYVIYGGQNVSANALVGTSADEILEGSSHDDQIIAGQGNDTLIGNGGADVLRGGAGDDILAIRDTAFASLDGGNGIDTLRFDTALKLNFAGLSNNQITGVEKIDLRADGGNSHLILNLANVFNLGDNSRDTLSIHGSSGDSVELRNYGFAQRSGDWSKESHETWVFMSGNEVLATLLIDDSITVSAL</sequence>
<gene>
    <name evidence="9" type="ORF">FKG94_11245</name>
</gene>
<name>A0A545TQF1_9GAMM</name>
<dbReference type="InterPro" id="IPR018511">
    <property type="entry name" value="Hemolysin-typ_Ca-bd_CS"/>
</dbReference>
<keyword evidence="3" id="KW-0732">Signal</keyword>
<dbReference type="SMART" id="SM00112">
    <property type="entry name" value="CA"/>
    <property type="match status" value="4"/>
</dbReference>
<dbReference type="SUPFAM" id="SSF49313">
    <property type="entry name" value="Cadherin-like"/>
    <property type="match status" value="4"/>
</dbReference>
<reference evidence="9 10" key="1">
    <citation type="submission" date="2019-06" db="EMBL/GenBank/DDBJ databases">
        <title>Whole genome sequence for Cellvibrionaceae sp. R142.</title>
        <authorList>
            <person name="Wang G."/>
        </authorList>
    </citation>
    <scope>NUCLEOTIDE SEQUENCE [LARGE SCALE GENOMIC DNA]</scope>
    <source>
        <strain evidence="9 10">R142</strain>
    </source>
</reference>
<dbReference type="Gene3D" id="2.130.10.130">
    <property type="entry name" value="Integrin alpha, N-terminal"/>
    <property type="match status" value="3"/>
</dbReference>
<dbReference type="RefSeq" id="WP_142904327.1">
    <property type="nucleotide sequence ID" value="NZ_ML660092.1"/>
</dbReference>
<dbReference type="OrthoDB" id="5692762at2"/>
<dbReference type="PANTHER" id="PTHR24028">
    <property type="entry name" value="CADHERIN-87A"/>
    <property type="match status" value="1"/>
</dbReference>
<feature type="region of interest" description="Disordered" evidence="7">
    <location>
        <begin position="178"/>
        <end position="200"/>
    </location>
</feature>
<evidence type="ECO:0000256" key="4">
    <source>
        <dbReference type="ARBA" id="ARBA00022737"/>
    </source>
</evidence>
<feature type="domain" description="Cadherin" evidence="8">
    <location>
        <begin position="301"/>
        <end position="398"/>
    </location>
</feature>
<dbReference type="Pfam" id="PF17963">
    <property type="entry name" value="Big_9"/>
    <property type="match status" value="2"/>
</dbReference>
<proteinExistence type="predicted"/>
<feature type="domain" description="Cadherin" evidence="8">
    <location>
        <begin position="219"/>
        <end position="301"/>
    </location>
</feature>
<evidence type="ECO:0000256" key="1">
    <source>
        <dbReference type="ARBA" id="ARBA00004167"/>
    </source>
</evidence>
<dbReference type="InterPro" id="IPR001343">
    <property type="entry name" value="Hemolysn_Ca-bd"/>
</dbReference>
<keyword evidence="5" id="KW-1133">Transmembrane helix</keyword>
<feature type="compositionally biased region" description="Low complexity" evidence="7">
    <location>
        <begin position="178"/>
        <end position="187"/>
    </location>
</feature>
<dbReference type="SMART" id="SM00736">
    <property type="entry name" value="CADG"/>
    <property type="match status" value="4"/>
</dbReference>
<keyword evidence="6" id="KW-0325">Glycoprotein</keyword>
<dbReference type="SUPFAM" id="SSF69318">
    <property type="entry name" value="Integrin alpha N-terminal domain"/>
    <property type="match status" value="2"/>
</dbReference>
<dbReference type="EMBL" id="VHSG01000011">
    <property type="protein sequence ID" value="TQV79437.1"/>
    <property type="molecule type" value="Genomic_DNA"/>
</dbReference>
<dbReference type="InterPro" id="IPR002126">
    <property type="entry name" value="Cadherin-like_dom"/>
</dbReference>
<dbReference type="InterPro" id="IPR006644">
    <property type="entry name" value="Cadg"/>
</dbReference>
<dbReference type="InterPro" id="IPR013519">
    <property type="entry name" value="Int_alpha_beta-p"/>
</dbReference>
<dbReference type="InterPro" id="IPR050174">
    <property type="entry name" value="Protocadherin/Cadherin-CA"/>
</dbReference>
<accession>A0A545TQF1</accession>
<dbReference type="Pfam" id="PF01839">
    <property type="entry name" value="FG-GAP"/>
    <property type="match status" value="2"/>
</dbReference>
<dbReference type="GO" id="GO:0005509">
    <property type="term" value="F:calcium ion binding"/>
    <property type="evidence" value="ECO:0007669"/>
    <property type="project" value="InterPro"/>
</dbReference>
<dbReference type="PROSITE" id="PS50268">
    <property type="entry name" value="CADHERIN_2"/>
    <property type="match status" value="4"/>
</dbReference>
<evidence type="ECO:0000256" key="2">
    <source>
        <dbReference type="ARBA" id="ARBA00022692"/>
    </source>
</evidence>
<keyword evidence="10" id="KW-1185">Reference proteome</keyword>
<protein>
    <recommendedName>
        <fullName evidence="8">Cadherin domain-containing protein</fullName>
    </recommendedName>
</protein>
<dbReference type="Gene3D" id="2.60.40.60">
    <property type="entry name" value="Cadherins"/>
    <property type="match status" value="4"/>
</dbReference>
<keyword evidence="2" id="KW-0812">Transmembrane</keyword>
<keyword evidence="5" id="KW-0472">Membrane</keyword>
<comment type="caution">
    <text evidence="9">The sequence shown here is derived from an EMBL/GenBank/DDBJ whole genome shotgun (WGS) entry which is preliminary data.</text>
</comment>
<dbReference type="AlphaFoldDB" id="A0A545TQF1"/>
<dbReference type="Pfam" id="PF00028">
    <property type="entry name" value="Cadherin"/>
    <property type="match status" value="1"/>
</dbReference>
<dbReference type="PROSITE" id="PS00330">
    <property type="entry name" value="HEMOLYSIN_CALCIUM"/>
    <property type="match status" value="1"/>
</dbReference>
<evidence type="ECO:0000256" key="7">
    <source>
        <dbReference type="SAM" id="MobiDB-lite"/>
    </source>
</evidence>
<dbReference type="PRINTS" id="PR00205">
    <property type="entry name" value="CADHERIN"/>
</dbReference>
<comment type="subcellular location">
    <subcellularLocation>
        <location evidence="1">Membrane</location>
        <topology evidence="1">Single-pass membrane protein</topology>
    </subcellularLocation>
</comment>
<dbReference type="SMART" id="SM00191">
    <property type="entry name" value="Int_alpha"/>
    <property type="match status" value="6"/>
</dbReference>
<organism evidence="9 10">
    <name type="scientific">Exilibacterium tricleocarpae</name>
    <dbReference type="NCBI Taxonomy" id="2591008"/>
    <lineage>
        <taxon>Bacteria</taxon>
        <taxon>Pseudomonadati</taxon>
        <taxon>Pseudomonadota</taxon>
        <taxon>Gammaproteobacteria</taxon>
        <taxon>Cellvibrionales</taxon>
        <taxon>Cellvibrionaceae</taxon>
        <taxon>Exilibacterium</taxon>
    </lineage>
</organism>
<evidence type="ECO:0000313" key="9">
    <source>
        <dbReference type="EMBL" id="TQV79437.1"/>
    </source>
</evidence>
<feature type="domain" description="Cadherin" evidence="8">
    <location>
        <begin position="398"/>
        <end position="497"/>
    </location>
</feature>
<keyword evidence="4" id="KW-0677">Repeat</keyword>
<feature type="domain" description="Cadherin" evidence="8">
    <location>
        <begin position="497"/>
        <end position="600"/>
    </location>
</feature>
<dbReference type="InterPro" id="IPR015919">
    <property type="entry name" value="Cadherin-like_sf"/>
</dbReference>
<evidence type="ECO:0000256" key="3">
    <source>
        <dbReference type="ARBA" id="ARBA00022729"/>
    </source>
</evidence>
<evidence type="ECO:0000313" key="10">
    <source>
        <dbReference type="Proteomes" id="UP000319732"/>
    </source>
</evidence>
<dbReference type="Pfam" id="PF00353">
    <property type="entry name" value="HemolysinCabind"/>
    <property type="match status" value="1"/>
</dbReference>
<dbReference type="InterPro" id="IPR013517">
    <property type="entry name" value="FG-GAP"/>
</dbReference>
<dbReference type="PANTHER" id="PTHR24028:SF328">
    <property type="entry name" value="CADHERIN-3"/>
    <property type="match status" value="1"/>
</dbReference>
<dbReference type="CDD" id="cd11304">
    <property type="entry name" value="Cadherin_repeat"/>
    <property type="match status" value="4"/>
</dbReference>
<dbReference type="GO" id="GO:0005886">
    <property type="term" value="C:plasma membrane"/>
    <property type="evidence" value="ECO:0007669"/>
    <property type="project" value="TreeGrafter"/>
</dbReference>
<evidence type="ECO:0000259" key="8">
    <source>
        <dbReference type="PROSITE" id="PS50268"/>
    </source>
</evidence>
<dbReference type="InterPro" id="IPR028994">
    <property type="entry name" value="Integrin_alpha_N"/>
</dbReference>
<dbReference type="GO" id="GO:0007156">
    <property type="term" value="P:homophilic cell adhesion via plasma membrane adhesion molecules"/>
    <property type="evidence" value="ECO:0007669"/>
    <property type="project" value="InterPro"/>
</dbReference>
<evidence type="ECO:0000256" key="6">
    <source>
        <dbReference type="ARBA" id="ARBA00023180"/>
    </source>
</evidence>
<dbReference type="PRINTS" id="PR00313">
    <property type="entry name" value="CABNDNGRPT"/>
</dbReference>
<evidence type="ECO:0000256" key="5">
    <source>
        <dbReference type="ARBA" id="ARBA00022989"/>
    </source>
</evidence>